<sequence length="441" mass="48452">MALSFCCYASPNPQLHGKLSHGNTKNDQKVKEVLKTSGVPSIATSPHESLQNGNWVKLICGASFEDIVDVRNLSLVYTLAGVDCIDCAADASVVSAVNEGIEAAREILHFRRPWVMISINDDEDLHFRKAGAITYVRDAAATAELLRRDDVDAVEIHTNGRQTVLFDKLWNGLGDSVTNLRLVAVSFNWQVIVGRVLSSVQSEHGHAHIEDHPEHLLNAVVQALALVGGVKCYRSKAMSNLLNFASNSFIPLLALPLLYWAYAFHKRQPKQTNLVFYVHDYLSGQDASAITVAGKEGPSTSILQFGTLLAVDDPVTVGPDPSSKQIGRAQGMYINSQLDGKGLHLVFSVIFTDGEYKGSTLEIQGADIFAMKEREFSVVSGTGYFRFVKGYGIMTTEFMDIPNLRAILKLNYWNFKGIGLTEILMLVPVHLKAIINQCISK</sequence>
<name>A0AA88V987_9ASTE</name>
<comment type="subcellular location">
    <subcellularLocation>
        <location evidence="4">Secreted</location>
        <location evidence="4">Extracellular space</location>
        <location evidence="4">Apoplast</location>
    </subcellularLocation>
</comment>
<dbReference type="Gene3D" id="2.40.480.10">
    <property type="entry name" value="Allene oxide cyclase-like"/>
    <property type="match status" value="1"/>
</dbReference>
<keyword evidence="5" id="KW-0812">Transmembrane</keyword>
<gene>
    <name evidence="7" type="ORF">RJ639_022063</name>
</gene>
<comment type="subunit">
    <text evidence="2 4">Homodimer.</text>
</comment>
<evidence type="ECO:0000256" key="3">
    <source>
        <dbReference type="ARBA" id="ARBA00022525"/>
    </source>
</evidence>
<keyword evidence="3 4" id="KW-0964">Secreted</keyword>
<dbReference type="InterPro" id="IPR044859">
    <property type="entry name" value="Allene_oxi_cyc_Dirigent"/>
</dbReference>
<dbReference type="Pfam" id="PF12617">
    <property type="entry name" value="LdpA_C"/>
    <property type="match status" value="1"/>
</dbReference>
<keyword evidence="4" id="KW-0052">Apoplast</keyword>
<comment type="similarity">
    <text evidence="1 4">Belongs to the plant dirigent protein family.</text>
</comment>
<dbReference type="Pfam" id="PF03018">
    <property type="entry name" value="Dirigent"/>
    <property type="match status" value="1"/>
</dbReference>
<feature type="transmembrane region" description="Helical" evidence="5">
    <location>
        <begin position="241"/>
        <end position="262"/>
    </location>
</feature>
<keyword evidence="5" id="KW-1133">Transmembrane helix</keyword>
<dbReference type="GO" id="GO:0009699">
    <property type="term" value="P:phenylpropanoid biosynthetic process"/>
    <property type="evidence" value="ECO:0007669"/>
    <property type="project" value="UniProtKB-ARBA"/>
</dbReference>
<organism evidence="7 8">
    <name type="scientific">Escallonia herrerae</name>
    <dbReference type="NCBI Taxonomy" id="1293975"/>
    <lineage>
        <taxon>Eukaryota</taxon>
        <taxon>Viridiplantae</taxon>
        <taxon>Streptophyta</taxon>
        <taxon>Embryophyta</taxon>
        <taxon>Tracheophyta</taxon>
        <taxon>Spermatophyta</taxon>
        <taxon>Magnoliopsida</taxon>
        <taxon>eudicotyledons</taxon>
        <taxon>Gunneridae</taxon>
        <taxon>Pentapetalae</taxon>
        <taxon>asterids</taxon>
        <taxon>campanulids</taxon>
        <taxon>Escalloniales</taxon>
        <taxon>Escalloniaceae</taxon>
        <taxon>Escallonia</taxon>
    </lineage>
</organism>
<dbReference type="EMBL" id="JAVXUP010002566">
    <property type="protein sequence ID" value="KAK3002568.1"/>
    <property type="molecule type" value="Genomic_DNA"/>
</dbReference>
<dbReference type="InterPro" id="IPR021039">
    <property type="entry name" value="Fe-S-bd_prot_LdpA_C"/>
</dbReference>
<evidence type="ECO:0000313" key="8">
    <source>
        <dbReference type="Proteomes" id="UP001188597"/>
    </source>
</evidence>
<evidence type="ECO:0000313" key="7">
    <source>
        <dbReference type="EMBL" id="KAK3002568.1"/>
    </source>
</evidence>
<dbReference type="AlphaFoldDB" id="A0AA88V987"/>
<reference evidence="7" key="1">
    <citation type="submission" date="2022-12" db="EMBL/GenBank/DDBJ databases">
        <title>Draft genome assemblies for two species of Escallonia (Escalloniales).</title>
        <authorList>
            <person name="Chanderbali A."/>
            <person name="Dervinis C."/>
            <person name="Anghel I."/>
            <person name="Soltis D."/>
            <person name="Soltis P."/>
            <person name="Zapata F."/>
        </authorList>
    </citation>
    <scope>NUCLEOTIDE SEQUENCE</scope>
    <source>
        <strain evidence="7">UCBG64.0493</strain>
        <tissue evidence="7">Leaf</tissue>
    </source>
</reference>
<proteinExistence type="inferred from homology"/>
<dbReference type="Proteomes" id="UP001188597">
    <property type="component" value="Unassembled WGS sequence"/>
</dbReference>
<comment type="function">
    <text evidence="4">Dirigent proteins impart stereoselectivity on the phenoxy radical-coupling reaction, yielding optically active lignans from two molecules of coniferyl alcohol in the biosynthesis of lignans, flavonolignans, and alkaloids and thus plays a central role in plant secondary metabolism.</text>
</comment>
<dbReference type="GO" id="GO:0048046">
    <property type="term" value="C:apoplast"/>
    <property type="evidence" value="ECO:0007669"/>
    <property type="project" value="UniProtKB-SubCell"/>
</dbReference>
<accession>A0AA88V987</accession>
<evidence type="ECO:0000256" key="5">
    <source>
        <dbReference type="SAM" id="Phobius"/>
    </source>
</evidence>
<feature type="domain" description="Iron-sulphur binding protein LdpA C-terminal" evidence="6">
    <location>
        <begin position="145"/>
        <end position="188"/>
    </location>
</feature>
<dbReference type="InterPro" id="IPR004265">
    <property type="entry name" value="Dirigent"/>
</dbReference>
<evidence type="ECO:0000256" key="4">
    <source>
        <dbReference type="RuleBase" id="RU363099"/>
    </source>
</evidence>
<keyword evidence="8" id="KW-1185">Reference proteome</keyword>
<evidence type="ECO:0000256" key="1">
    <source>
        <dbReference type="ARBA" id="ARBA00010746"/>
    </source>
</evidence>
<evidence type="ECO:0000259" key="6">
    <source>
        <dbReference type="Pfam" id="PF12617"/>
    </source>
</evidence>
<protein>
    <recommendedName>
        <fullName evidence="4">Dirigent protein</fullName>
    </recommendedName>
</protein>
<comment type="caution">
    <text evidence="7">The sequence shown here is derived from an EMBL/GenBank/DDBJ whole genome shotgun (WGS) entry which is preliminary data.</text>
</comment>
<dbReference type="PANTHER" id="PTHR21495">
    <property type="entry name" value="NUCLEOPORIN-RELATED"/>
    <property type="match status" value="1"/>
</dbReference>
<evidence type="ECO:0000256" key="2">
    <source>
        <dbReference type="ARBA" id="ARBA00011738"/>
    </source>
</evidence>
<keyword evidence="5" id="KW-0472">Membrane</keyword>